<organism evidence="2 3">
    <name type="scientific">Pseudobacteriovorax antillogorgiicola</name>
    <dbReference type="NCBI Taxonomy" id="1513793"/>
    <lineage>
        <taxon>Bacteria</taxon>
        <taxon>Pseudomonadati</taxon>
        <taxon>Bdellovibrionota</taxon>
        <taxon>Oligoflexia</taxon>
        <taxon>Oligoflexales</taxon>
        <taxon>Pseudobacteriovoracaceae</taxon>
        <taxon>Pseudobacteriovorax</taxon>
    </lineage>
</organism>
<dbReference type="EMBL" id="FWZT01000002">
    <property type="protein sequence ID" value="SME94576.1"/>
    <property type="molecule type" value="Genomic_DNA"/>
</dbReference>
<evidence type="ECO:0000313" key="2">
    <source>
        <dbReference type="EMBL" id="SME94576.1"/>
    </source>
</evidence>
<feature type="region of interest" description="Disordered" evidence="1">
    <location>
        <begin position="24"/>
        <end position="65"/>
    </location>
</feature>
<name>A0A1Y6B8V9_9BACT</name>
<gene>
    <name evidence="2" type="ORF">SAMN06296036_102131</name>
</gene>
<accession>A0A1Y6B8V9</accession>
<protein>
    <submittedName>
        <fullName evidence="2">Uncharacterized protein</fullName>
    </submittedName>
</protein>
<reference evidence="3" key="1">
    <citation type="submission" date="2017-04" db="EMBL/GenBank/DDBJ databases">
        <authorList>
            <person name="Varghese N."/>
            <person name="Submissions S."/>
        </authorList>
    </citation>
    <scope>NUCLEOTIDE SEQUENCE [LARGE SCALE GENOMIC DNA]</scope>
    <source>
        <strain evidence="3">RKEM611</strain>
    </source>
</reference>
<evidence type="ECO:0000313" key="3">
    <source>
        <dbReference type="Proteomes" id="UP000192907"/>
    </source>
</evidence>
<sequence>MNWLASQLQEGVIYAGVQHEKSLSLARENSQSRDDATLRYNRTSAESLPVNTSSRPPSSGAAVLKPRLTASSEVARDENDEIIVEIVGIHNWGSSYYQVNAGTYIVDIPAFQ</sequence>
<dbReference type="RefSeq" id="WP_132315500.1">
    <property type="nucleotide sequence ID" value="NZ_FWZT01000002.1"/>
</dbReference>
<dbReference type="Proteomes" id="UP000192907">
    <property type="component" value="Unassembled WGS sequence"/>
</dbReference>
<proteinExistence type="predicted"/>
<dbReference type="AlphaFoldDB" id="A0A1Y6B8V9"/>
<feature type="compositionally biased region" description="Polar residues" evidence="1">
    <location>
        <begin position="40"/>
        <end position="57"/>
    </location>
</feature>
<evidence type="ECO:0000256" key="1">
    <source>
        <dbReference type="SAM" id="MobiDB-lite"/>
    </source>
</evidence>
<dbReference type="STRING" id="1513793.SAMN06296036_102131"/>
<keyword evidence="3" id="KW-1185">Reference proteome</keyword>